<feature type="compositionally biased region" description="Polar residues" evidence="10">
    <location>
        <begin position="36"/>
        <end position="45"/>
    </location>
</feature>
<dbReference type="Gene3D" id="3.40.50.300">
    <property type="entry name" value="P-loop containing nucleotide triphosphate hydrolases"/>
    <property type="match status" value="1"/>
</dbReference>
<dbReference type="Gene3D" id="1.20.1560.10">
    <property type="entry name" value="ABC transporter type 1, transmembrane domain"/>
    <property type="match status" value="1"/>
</dbReference>
<evidence type="ECO:0000256" key="9">
    <source>
        <dbReference type="ARBA" id="ARBA00023136"/>
    </source>
</evidence>
<evidence type="ECO:0000256" key="10">
    <source>
        <dbReference type="SAM" id="MobiDB-lite"/>
    </source>
</evidence>
<feature type="transmembrane region" description="Helical" evidence="11">
    <location>
        <begin position="98"/>
        <end position="123"/>
    </location>
</feature>
<dbReference type="InterPro" id="IPR039421">
    <property type="entry name" value="Type_1_exporter"/>
</dbReference>
<proteinExistence type="inferred from homology"/>
<keyword evidence="5" id="KW-0677">Repeat</keyword>
<dbReference type="FunFam" id="1.20.1560.10:FF:000018">
    <property type="entry name" value="ATP-binding cassette subfamily B member 11"/>
    <property type="match status" value="1"/>
</dbReference>
<feature type="compositionally biased region" description="Basic and acidic residues" evidence="10">
    <location>
        <begin position="1"/>
        <end position="16"/>
    </location>
</feature>
<keyword evidence="7 13" id="KW-0067">ATP-binding</keyword>
<name>A0A9P5S9Z9_9FUNG</name>
<dbReference type="PROSITE" id="PS50929">
    <property type="entry name" value="ABC_TM1F"/>
    <property type="match status" value="1"/>
</dbReference>
<accession>A0A9P5S9Z9</accession>
<keyword evidence="9 11" id="KW-0472">Membrane</keyword>
<dbReference type="CDD" id="cd18577">
    <property type="entry name" value="ABC_6TM_Pgp_ABCB1_D1_like"/>
    <property type="match status" value="1"/>
</dbReference>
<evidence type="ECO:0000256" key="4">
    <source>
        <dbReference type="ARBA" id="ARBA00022692"/>
    </source>
</evidence>
<keyword evidence="8 11" id="KW-1133">Transmembrane helix</keyword>
<protein>
    <submittedName>
        <fullName evidence="13">ATP-binding cassette, sub-B (MDR TAP), member 4</fullName>
    </submittedName>
</protein>
<feature type="transmembrane region" description="Helical" evidence="11">
    <location>
        <begin position="361"/>
        <end position="382"/>
    </location>
</feature>
<feature type="transmembrane region" description="Helical" evidence="11">
    <location>
        <begin position="143"/>
        <end position="170"/>
    </location>
</feature>
<feature type="region of interest" description="Disordered" evidence="10">
    <location>
        <begin position="1"/>
        <end position="75"/>
    </location>
</feature>
<dbReference type="PANTHER" id="PTHR24222">
    <property type="entry name" value="ABC TRANSPORTER B FAMILY"/>
    <property type="match status" value="1"/>
</dbReference>
<evidence type="ECO:0000256" key="5">
    <source>
        <dbReference type="ARBA" id="ARBA00022737"/>
    </source>
</evidence>
<evidence type="ECO:0000256" key="8">
    <source>
        <dbReference type="ARBA" id="ARBA00022989"/>
    </source>
</evidence>
<evidence type="ECO:0000259" key="12">
    <source>
        <dbReference type="PROSITE" id="PS50929"/>
    </source>
</evidence>
<dbReference type="EMBL" id="JAAAUY010001514">
    <property type="protein sequence ID" value="KAF9322563.1"/>
    <property type="molecule type" value="Genomic_DNA"/>
</dbReference>
<feature type="compositionally biased region" description="Basic residues" evidence="10">
    <location>
        <begin position="53"/>
        <end position="64"/>
    </location>
</feature>
<keyword evidence="6" id="KW-0547">Nucleotide-binding</keyword>
<sequence length="521" mass="56626">MSDNNNLKEEIIELEKPVVSPSTPDSSHIVNIDQDVATSSLSSPIDASEEKEKKKRSRWGKKKNDKTGDEDGKEEEKTAPVAKVSYFRLYRFASTWDWFCVVIGALCAIVNGVGQPLVALLMGDVVTALTNNFNDPIAAAKDVRVLVIKFTVVGAIAFFAAYGQMCFWTISAENQSKRIREKYLHAVLRQDISWHDIGKKSESLNSRLSADTQLIFDGLADKIGLSVMSLTMFIAGFVIAFTNGWRMSLVLMSTVPLMAVCGALMAKYTTESSVEGQGSYAKAGGLAEQAISSIRTVFAFNGQKRELQKFSVNLDLAYKDGVKKAWATGLGMGSFMLIMFLGYSLAFWYGSHEVQKGRMESGQVLTVLFGTIIGAFSLGNLAPGISAVGKAQAAAYTIFETIDRVPDIDSASPDGAKPANLTGHIIVRDVNFAYPSRPDVPVLKNMNIEVKPGQTVALVGHSGSGKSTIVGLVERFYDPSSGSITLDGIEIRDFNVRHLRDSIGLVSQEPVLFNATIKQNI</sequence>
<organism evidence="13 14">
    <name type="scientific">Podila minutissima</name>
    <dbReference type="NCBI Taxonomy" id="64525"/>
    <lineage>
        <taxon>Eukaryota</taxon>
        <taxon>Fungi</taxon>
        <taxon>Fungi incertae sedis</taxon>
        <taxon>Mucoromycota</taxon>
        <taxon>Mortierellomycotina</taxon>
        <taxon>Mortierellomycetes</taxon>
        <taxon>Mortierellales</taxon>
        <taxon>Mortierellaceae</taxon>
        <taxon>Podila</taxon>
    </lineage>
</organism>
<comment type="similarity">
    <text evidence="2">Belongs to the ABC transporter superfamily. ABCB family. Multidrug resistance exporter (TC 3.A.1.201) subfamily.</text>
</comment>
<dbReference type="InterPro" id="IPR036640">
    <property type="entry name" value="ABC1_TM_sf"/>
</dbReference>
<comment type="caution">
    <text evidence="13">The sequence shown here is derived from an EMBL/GenBank/DDBJ whole genome shotgun (WGS) entry which is preliminary data.</text>
</comment>
<evidence type="ECO:0000256" key="3">
    <source>
        <dbReference type="ARBA" id="ARBA00022448"/>
    </source>
</evidence>
<keyword evidence="3" id="KW-0813">Transport</keyword>
<dbReference type="Pfam" id="PF00664">
    <property type="entry name" value="ABC_membrane"/>
    <property type="match status" value="1"/>
</dbReference>
<dbReference type="Pfam" id="PF00005">
    <property type="entry name" value="ABC_tran"/>
    <property type="match status" value="1"/>
</dbReference>
<feature type="compositionally biased region" description="Polar residues" evidence="10">
    <location>
        <begin position="20"/>
        <end position="29"/>
    </location>
</feature>
<evidence type="ECO:0000256" key="1">
    <source>
        <dbReference type="ARBA" id="ARBA00004141"/>
    </source>
</evidence>
<evidence type="ECO:0000256" key="11">
    <source>
        <dbReference type="SAM" id="Phobius"/>
    </source>
</evidence>
<dbReference type="InterPro" id="IPR027417">
    <property type="entry name" value="P-loop_NTPase"/>
</dbReference>
<dbReference type="SUPFAM" id="SSF52540">
    <property type="entry name" value="P-loop containing nucleoside triphosphate hydrolases"/>
    <property type="match status" value="1"/>
</dbReference>
<gene>
    <name evidence="13" type="primary">ABCB4_1</name>
    <name evidence="13" type="ORF">BG006_002288</name>
</gene>
<keyword evidence="14" id="KW-1185">Reference proteome</keyword>
<feature type="transmembrane region" description="Helical" evidence="11">
    <location>
        <begin position="325"/>
        <end position="349"/>
    </location>
</feature>
<feature type="non-terminal residue" evidence="13">
    <location>
        <position position="521"/>
    </location>
</feature>
<dbReference type="GO" id="GO:0140359">
    <property type="term" value="F:ABC-type transporter activity"/>
    <property type="evidence" value="ECO:0007669"/>
    <property type="project" value="InterPro"/>
</dbReference>
<feature type="transmembrane region" description="Helical" evidence="11">
    <location>
        <begin position="223"/>
        <end position="241"/>
    </location>
</feature>
<evidence type="ECO:0000256" key="6">
    <source>
        <dbReference type="ARBA" id="ARBA00022741"/>
    </source>
</evidence>
<evidence type="ECO:0000256" key="2">
    <source>
        <dbReference type="ARBA" id="ARBA00007577"/>
    </source>
</evidence>
<dbReference type="SUPFAM" id="SSF90123">
    <property type="entry name" value="ABC transporter transmembrane region"/>
    <property type="match status" value="1"/>
</dbReference>
<dbReference type="GO" id="GO:0005886">
    <property type="term" value="C:plasma membrane"/>
    <property type="evidence" value="ECO:0007669"/>
    <property type="project" value="TreeGrafter"/>
</dbReference>
<evidence type="ECO:0000313" key="13">
    <source>
        <dbReference type="EMBL" id="KAF9322563.1"/>
    </source>
</evidence>
<keyword evidence="4 11" id="KW-0812">Transmembrane</keyword>
<reference evidence="13" key="1">
    <citation type="journal article" date="2020" name="Fungal Divers.">
        <title>Resolving the Mortierellaceae phylogeny through synthesis of multi-gene phylogenetics and phylogenomics.</title>
        <authorList>
            <person name="Vandepol N."/>
            <person name="Liber J."/>
            <person name="Desiro A."/>
            <person name="Na H."/>
            <person name="Kennedy M."/>
            <person name="Barry K."/>
            <person name="Grigoriev I.V."/>
            <person name="Miller A.N."/>
            <person name="O'Donnell K."/>
            <person name="Stajich J.E."/>
            <person name="Bonito G."/>
        </authorList>
    </citation>
    <scope>NUCLEOTIDE SEQUENCE</scope>
    <source>
        <strain evidence="13">NVP1</strain>
    </source>
</reference>
<dbReference type="AlphaFoldDB" id="A0A9P5S9Z9"/>
<feature type="compositionally biased region" description="Basic and acidic residues" evidence="10">
    <location>
        <begin position="65"/>
        <end position="75"/>
    </location>
</feature>
<feature type="domain" description="ABC transmembrane type-1" evidence="12">
    <location>
        <begin position="102"/>
        <end position="390"/>
    </location>
</feature>
<dbReference type="GO" id="GO:0005524">
    <property type="term" value="F:ATP binding"/>
    <property type="evidence" value="ECO:0007669"/>
    <property type="project" value="UniProtKB-KW"/>
</dbReference>
<evidence type="ECO:0000313" key="14">
    <source>
        <dbReference type="Proteomes" id="UP000696485"/>
    </source>
</evidence>
<dbReference type="Proteomes" id="UP000696485">
    <property type="component" value="Unassembled WGS sequence"/>
</dbReference>
<evidence type="ECO:0000256" key="7">
    <source>
        <dbReference type="ARBA" id="ARBA00022840"/>
    </source>
</evidence>
<dbReference type="InterPro" id="IPR003439">
    <property type="entry name" value="ABC_transporter-like_ATP-bd"/>
</dbReference>
<dbReference type="PANTHER" id="PTHR24222:SF76">
    <property type="entry name" value="MYCOBACTIN IMPORT ATP-BINDING_PERMEASE PROTEIN IRTB"/>
    <property type="match status" value="1"/>
</dbReference>
<dbReference type="GO" id="GO:0016887">
    <property type="term" value="F:ATP hydrolysis activity"/>
    <property type="evidence" value="ECO:0007669"/>
    <property type="project" value="InterPro"/>
</dbReference>
<dbReference type="InterPro" id="IPR011527">
    <property type="entry name" value="ABC1_TM_dom"/>
</dbReference>
<comment type="subcellular location">
    <subcellularLocation>
        <location evidence="1">Membrane</location>
        <topology evidence="1">Multi-pass membrane protein</topology>
    </subcellularLocation>
</comment>